<keyword evidence="3" id="KW-0809">Transit peptide</keyword>
<protein>
    <submittedName>
        <fullName evidence="6">Os05g0551900 protein</fullName>
    </submittedName>
</protein>
<keyword evidence="2" id="KW-0677">Repeat</keyword>
<dbReference type="GO" id="GO:0006397">
    <property type="term" value="P:mRNA processing"/>
    <property type="evidence" value="ECO:0007669"/>
    <property type="project" value="UniProtKB-KW"/>
</dbReference>
<sequence length="73" mass="8331">GRNRNHQGLAAAIVKLWEKSLVVKIAVKRGIQNTNNKLMSEEIKVWTPCCCCFDSLTGIPTYFTVHRIYAKEH</sequence>
<feature type="non-terminal residue" evidence="6">
    <location>
        <position position="1"/>
    </location>
</feature>
<dbReference type="PANTHER" id="PTHR31846:SF4">
    <property type="entry name" value="CRS1 _ YHBY (CRM) DOMAIN-CONTAINING PROTEIN"/>
    <property type="match status" value="1"/>
</dbReference>
<evidence type="ECO:0000256" key="1">
    <source>
        <dbReference type="ARBA" id="ARBA00022664"/>
    </source>
</evidence>
<evidence type="ECO:0000256" key="2">
    <source>
        <dbReference type="ARBA" id="ARBA00022737"/>
    </source>
</evidence>
<dbReference type="SUPFAM" id="SSF75471">
    <property type="entry name" value="YhbY-like"/>
    <property type="match status" value="1"/>
</dbReference>
<evidence type="ECO:0000256" key="5">
    <source>
        <dbReference type="ARBA" id="ARBA00023274"/>
    </source>
</evidence>
<keyword evidence="1" id="KW-0507">mRNA processing</keyword>
<proteinExistence type="predicted"/>
<dbReference type="GO" id="GO:1990904">
    <property type="term" value="C:ribonucleoprotein complex"/>
    <property type="evidence" value="ECO:0007669"/>
    <property type="project" value="UniProtKB-KW"/>
</dbReference>
<reference evidence="6 7" key="1">
    <citation type="journal article" date="2005" name="Nature">
        <title>The map-based sequence of the rice genome.</title>
        <authorList>
            <consortium name="International rice genome sequencing project (IRGSP)"/>
            <person name="Matsumoto T."/>
            <person name="Wu J."/>
            <person name="Kanamori H."/>
            <person name="Katayose Y."/>
            <person name="Fujisawa M."/>
            <person name="Namiki N."/>
            <person name="Mizuno H."/>
            <person name="Yamamoto K."/>
            <person name="Antonio B.A."/>
            <person name="Baba T."/>
            <person name="Sakata K."/>
            <person name="Nagamura Y."/>
            <person name="Aoki H."/>
            <person name="Arikawa K."/>
            <person name="Arita K."/>
            <person name="Bito T."/>
            <person name="Chiden Y."/>
            <person name="Fujitsuka N."/>
            <person name="Fukunaka R."/>
            <person name="Hamada M."/>
            <person name="Harada C."/>
            <person name="Hayashi A."/>
            <person name="Hijishita S."/>
            <person name="Honda M."/>
            <person name="Hosokawa S."/>
            <person name="Ichikawa Y."/>
            <person name="Idonuma A."/>
            <person name="Iijima M."/>
            <person name="Ikeda M."/>
            <person name="Ikeno M."/>
            <person name="Ito K."/>
            <person name="Ito S."/>
            <person name="Ito T."/>
            <person name="Ito Y."/>
            <person name="Ito Y."/>
            <person name="Iwabuchi A."/>
            <person name="Kamiya K."/>
            <person name="Karasawa W."/>
            <person name="Kurita K."/>
            <person name="Katagiri S."/>
            <person name="Kikuta A."/>
            <person name="Kobayashi H."/>
            <person name="Kobayashi N."/>
            <person name="Machita K."/>
            <person name="Maehara T."/>
            <person name="Masukawa M."/>
            <person name="Mizubayashi T."/>
            <person name="Mukai Y."/>
            <person name="Nagasaki H."/>
            <person name="Nagata Y."/>
            <person name="Naito S."/>
            <person name="Nakashima M."/>
            <person name="Nakama Y."/>
            <person name="Nakamichi Y."/>
            <person name="Nakamura M."/>
            <person name="Meguro A."/>
            <person name="Negishi M."/>
            <person name="Ohta I."/>
            <person name="Ohta T."/>
            <person name="Okamoto M."/>
            <person name="Ono N."/>
            <person name="Saji S."/>
            <person name="Sakaguchi M."/>
            <person name="Sakai K."/>
            <person name="Shibata M."/>
            <person name="Shimokawa T."/>
            <person name="Song J."/>
            <person name="Takazaki Y."/>
            <person name="Terasawa K."/>
            <person name="Tsugane M."/>
            <person name="Tsuji K."/>
            <person name="Ueda S."/>
            <person name="Waki K."/>
            <person name="Yamagata H."/>
            <person name="Yamamoto M."/>
            <person name="Yamamoto S."/>
            <person name="Yamane H."/>
            <person name="Yoshiki S."/>
            <person name="Yoshihara R."/>
            <person name="Yukawa K."/>
            <person name="Zhong H."/>
            <person name="Yano M."/>
            <person name="Yuan Q."/>
            <person name="Ouyang S."/>
            <person name="Liu J."/>
            <person name="Jones K.M."/>
            <person name="Gansberger K."/>
            <person name="Moffat K."/>
            <person name="Hill J."/>
            <person name="Bera J."/>
            <person name="Fadrosh D."/>
            <person name="Jin S."/>
            <person name="Johri S."/>
            <person name="Kim M."/>
            <person name="Overton L."/>
            <person name="Reardon M."/>
            <person name="Tsitrin T."/>
            <person name="Vuong H."/>
            <person name="Weaver B."/>
            <person name="Ciecko A."/>
            <person name="Tallon L."/>
            <person name="Jackson J."/>
            <person name="Pai G."/>
            <person name="Aken S.V."/>
            <person name="Utterback T."/>
            <person name="Reidmuller S."/>
            <person name="Feldblyum T."/>
            <person name="Hsiao J."/>
            <person name="Zismann V."/>
            <person name="Iobst S."/>
            <person name="de Vazeille A.R."/>
            <person name="Buell C.R."/>
            <person name="Ying K."/>
            <person name="Li Y."/>
            <person name="Lu T."/>
            <person name="Huang Y."/>
            <person name="Zhao Q."/>
            <person name="Feng Q."/>
            <person name="Zhang L."/>
            <person name="Zhu J."/>
            <person name="Weng Q."/>
            <person name="Mu J."/>
            <person name="Lu Y."/>
            <person name="Fan D."/>
            <person name="Liu Y."/>
            <person name="Guan J."/>
            <person name="Zhang Y."/>
            <person name="Yu S."/>
            <person name="Liu X."/>
            <person name="Zhang Y."/>
            <person name="Hong G."/>
            <person name="Han B."/>
            <person name="Choisne N."/>
            <person name="Demange N."/>
            <person name="Orjeda G."/>
            <person name="Samain S."/>
            <person name="Cattolico L."/>
            <person name="Pelletier E."/>
            <person name="Couloux A."/>
            <person name="Segurens B."/>
            <person name="Wincker P."/>
            <person name="D'Hont A."/>
            <person name="Scarpelli C."/>
            <person name="Weissenbach J."/>
            <person name="Salanoubat M."/>
            <person name="Quetier F."/>
            <person name="Yu Y."/>
            <person name="Kim H.R."/>
            <person name="Rambo T."/>
            <person name="Currie J."/>
            <person name="Collura K."/>
            <person name="Luo M."/>
            <person name="Yang T."/>
            <person name="Ammiraju J.S.S."/>
            <person name="Engler F."/>
            <person name="Soderlund C."/>
            <person name="Wing R.A."/>
            <person name="Palmer L.E."/>
            <person name="de la Bastide M."/>
            <person name="Spiegel L."/>
            <person name="Nascimento L."/>
            <person name="Zutavern T."/>
            <person name="O'Shaughnessy A."/>
            <person name="Dike S."/>
            <person name="Dedhia N."/>
            <person name="Preston R."/>
            <person name="Balija V."/>
            <person name="McCombie W.R."/>
            <person name="Chow T."/>
            <person name="Chen H."/>
            <person name="Chung M."/>
            <person name="Chen C."/>
            <person name="Shaw J."/>
            <person name="Wu H."/>
            <person name="Hsiao K."/>
            <person name="Chao Y."/>
            <person name="Chu M."/>
            <person name="Cheng C."/>
            <person name="Hour A."/>
            <person name="Lee P."/>
            <person name="Lin S."/>
            <person name="Lin Y."/>
            <person name="Liou J."/>
            <person name="Liu S."/>
            <person name="Hsing Y."/>
            <person name="Raghuvanshi S."/>
            <person name="Mohanty A."/>
            <person name="Bharti A.K."/>
            <person name="Gaur A."/>
            <person name="Gupta V."/>
            <person name="Kumar D."/>
            <person name="Ravi V."/>
            <person name="Vij S."/>
            <person name="Kapur A."/>
            <person name="Khurana P."/>
            <person name="Khurana P."/>
            <person name="Khurana J.P."/>
            <person name="Tyagi A.K."/>
            <person name="Gaikwad K."/>
            <person name="Singh A."/>
            <person name="Dalal V."/>
            <person name="Srivastava S."/>
            <person name="Dixit A."/>
            <person name="Pal A.K."/>
            <person name="Ghazi I.A."/>
            <person name="Yadav M."/>
            <person name="Pandit A."/>
            <person name="Bhargava A."/>
            <person name="Sureshbabu K."/>
            <person name="Batra K."/>
            <person name="Sharma T.R."/>
            <person name="Mohapatra T."/>
            <person name="Singh N.K."/>
            <person name="Messing J."/>
            <person name="Nelson A.B."/>
            <person name="Fuks G."/>
            <person name="Kavchok S."/>
            <person name="Keizer G."/>
            <person name="Linton E."/>
            <person name="Llaca V."/>
            <person name="Song R."/>
            <person name="Tanyolac B."/>
            <person name="Young S."/>
            <person name="Ho-Il K."/>
            <person name="Hahn J.H."/>
            <person name="Sangsakoo G."/>
            <person name="Vanavichit A."/>
            <person name="de Mattos Luiz.A.T."/>
            <person name="Zimmer P.D."/>
            <person name="Malone G."/>
            <person name="Dellagostin O."/>
            <person name="de Oliveira A.C."/>
            <person name="Bevan M."/>
            <person name="Bancroft I."/>
            <person name="Minx P."/>
            <person name="Cordum H."/>
            <person name="Wilson R."/>
            <person name="Cheng Z."/>
            <person name="Jin W."/>
            <person name="Jiang J."/>
            <person name="Leong S.A."/>
            <person name="Iwama H."/>
            <person name="Gojobori T."/>
            <person name="Itoh T."/>
            <person name="Niimura Y."/>
            <person name="Fujii Y."/>
            <person name="Habara T."/>
            <person name="Sakai H."/>
            <person name="Sato Y."/>
            <person name="Wilson G."/>
            <person name="Kumar K."/>
            <person name="McCouch S."/>
            <person name="Juretic N."/>
            <person name="Hoen D."/>
            <person name="Wright S."/>
            <person name="Bruskiewich R."/>
            <person name="Bureau T."/>
            <person name="Miyao A."/>
            <person name="Hirochika H."/>
            <person name="Nishikawa T."/>
            <person name="Kadowaki K."/>
            <person name="Sugiura M."/>
            <person name="Burr B."/>
            <person name="Sasaki T."/>
        </authorList>
    </citation>
    <scope>NUCLEOTIDE SEQUENCE [LARGE SCALE GENOMIC DNA]</scope>
    <source>
        <strain evidence="7">cv. Nipponbare</strain>
    </source>
</reference>
<name>Q0DG58_ORYSJ</name>
<dbReference type="KEGG" id="dosa:Os05g0551900"/>
<dbReference type="GO" id="GO:0000375">
    <property type="term" value="P:RNA splicing, via transesterification reactions"/>
    <property type="evidence" value="ECO:0007669"/>
    <property type="project" value="InterPro"/>
</dbReference>
<reference evidence="7" key="2">
    <citation type="journal article" date="2008" name="Nucleic Acids Res.">
        <title>The rice annotation project database (RAP-DB): 2008 update.</title>
        <authorList>
            <consortium name="The rice annotation project (RAP)"/>
        </authorList>
    </citation>
    <scope>GENOME REANNOTATION</scope>
    <source>
        <strain evidence="7">cv. Nipponbare</strain>
    </source>
</reference>
<dbReference type="Proteomes" id="UP000000763">
    <property type="component" value="Chromosome 5"/>
</dbReference>
<keyword evidence="4" id="KW-0508">mRNA splicing</keyword>
<organism evidence="6 7">
    <name type="scientific">Oryza sativa subsp. japonica</name>
    <name type="common">Rice</name>
    <dbReference type="NCBI Taxonomy" id="39947"/>
    <lineage>
        <taxon>Eukaryota</taxon>
        <taxon>Viridiplantae</taxon>
        <taxon>Streptophyta</taxon>
        <taxon>Embryophyta</taxon>
        <taxon>Tracheophyta</taxon>
        <taxon>Spermatophyta</taxon>
        <taxon>Magnoliopsida</taxon>
        <taxon>Liliopsida</taxon>
        <taxon>Poales</taxon>
        <taxon>Poaceae</taxon>
        <taxon>BOP clade</taxon>
        <taxon>Oryzoideae</taxon>
        <taxon>Oryzeae</taxon>
        <taxon>Oryzinae</taxon>
        <taxon>Oryza</taxon>
        <taxon>Oryza sativa</taxon>
    </lineage>
</organism>
<dbReference type="AlphaFoldDB" id="Q0DG58"/>
<gene>
    <name evidence="6" type="ordered locus">Os05g0551900</name>
</gene>
<dbReference type="GO" id="GO:0003729">
    <property type="term" value="F:mRNA binding"/>
    <property type="evidence" value="ECO:0007669"/>
    <property type="project" value="InterPro"/>
</dbReference>
<dbReference type="InterPro" id="IPR035920">
    <property type="entry name" value="YhbY-like_sf"/>
</dbReference>
<dbReference type="InterPro" id="IPR045278">
    <property type="entry name" value="CRS1/CFM2/CFM3"/>
</dbReference>
<accession>Q0DG58</accession>
<evidence type="ECO:0000313" key="6">
    <source>
        <dbReference type="EMBL" id="BAF18165.2"/>
    </source>
</evidence>
<keyword evidence="5" id="KW-0687">Ribonucleoprotein</keyword>
<evidence type="ECO:0000256" key="3">
    <source>
        <dbReference type="ARBA" id="ARBA00022946"/>
    </source>
</evidence>
<dbReference type="PANTHER" id="PTHR31846">
    <property type="entry name" value="CRS1 / YHBY (CRM) DOMAIN-CONTAINING PROTEIN"/>
    <property type="match status" value="1"/>
</dbReference>
<evidence type="ECO:0000256" key="4">
    <source>
        <dbReference type="ARBA" id="ARBA00023187"/>
    </source>
</evidence>
<evidence type="ECO:0000313" key="7">
    <source>
        <dbReference type="Proteomes" id="UP000000763"/>
    </source>
</evidence>
<dbReference type="EMBL" id="AP008211">
    <property type="protein sequence ID" value="BAF18165.2"/>
    <property type="molecule type" value="Genomic_DNA"/>
</dbReference>